<dbReference type="EMBL" id="CAJNNW010031760">
    <property type="protein sequence ID" value="CAE8708928.1"/>
    <property type="molecule type" value="Genomic_DNA"/>
</dbReference>
<protein>
    <submittedName>
        <fullName evidence="3">Uncharacterized protein</fullName>
    </submittedName>
</protein>
<keyword evidence="2" id="KW-1133">Transmembrane helix</keyword>
<evidence type="ECO:0000313" key="4">
    <source>
        <dbReference type="Proteomes" id="UP000626109"/>
    </source>
</evidence>
<comment type="caution">
    <text evidence="3">The sequence shown here is derived from an EMBL/GenBank/DDBJ whole genome shotgun (WGS) entry which is preliminary data.</text>
</comment>
<feature type="transmembrane region" description="Helical" evidence="2">
    <location>
        <begin position="337"/>
        <end position="356"/>
    </location>
</feature>
<feature type="transmembrane region" description="Helical" evidence="2">
    <location>
        <begin position="376"/>
        <end position="399"/>
    </location>
</feature>
<feature type="compositionally biased region" description="Low complexity" evidence="1">
    <location>
        <begin position="41"/>
        <end position="59"/>
    </location>
</feature>
<feature type="transmembrane region" description="Helical" evidence="2">
    <location>
        <begin position="265"/>
        <end position="284"/>
    </location>
</feature>
<reference evidence="3" key="1">
    <citation type="submission" date="2021-02" db="EMBL/GenBank/DDBJ databases">
        <authorList>
            <person name="Dougan E. K."/>
            <person name="Rhodes N."/>
            <person name="Thang M."/>
            <person name="Chan C."/>
        </authorList>
    </citation>
    <scope>NUCLEOTIDE SEQUENCE</scope>
</reference>
<dbReference type="AlphaFoldDB" id="A0A813KUW8"/>
<proteinExistence type="predicted"/>
<name>A0A813KUW8_POLGL</name>
<organism evidence="3 4">
    <name type="scientific">Polarella glacialis</name>
    <name type="common">Dinoflagellate</name>
    <dbReference type="NCBI Taxonomy" id="89957"/>
    <lineage>
        <taxon>Eukaryota</taxon>
        <taxon>Sar</taxon>
        <taxon>Alveolata</taxon>
        <taxon>Dinophyceae</taxon>
        <taxon>Suessiales</taxon>
        <taxon>Suessiaceae</taxon>
        <taxon>Polarella</taxon>
    </lineage>
</organism>
<evidence type="ECO:0000256" key="1">
    <source>
        <dbReference type="SAM" id="MobiDB-lite"/>
    </source>
</evidence>
<evidence type="ECO:0000313" key="3">
    <source>
        <dbReference type="EMBL" id="CAE8708928.1"/>
    </source>
</evidence>
<gene>
    <name evidence="3" type="ORF">PGLA2088_LOCUS35180</name>
</gene>
<evidence type="ECO:0000256" key="2">
    <source>
        <dbReference type="SAM" id="Phobius"/>
    </source>
</evidence>
<accession>A0A813KUW8</accession>
<keyword evidence="2" id="KW-0472">Membrane</keyword>
<feature type="region of interest" description="Disordered" evidence="1">
    <location>
        <begin position="11"/>
        <end position="61"/>
    </location>
</feature>
<sequence length="574" mass="63716">MPFADVLSFAAPSGLRPMSPPPAAGSSPSTPHLTAKEENVPQQLHHQQQLKQQQPQQQQRPECAALIPEELARAIADRLLPELRKAERLQQQLPEKTASELDGAKAMAEALSCRLQGLELLICELHNSNNNNSGLQVQAAAAQAAKELWSCTPPLQELEVLAPEASEQPLSTGRIASGGLCTRRSNSYSSCEAYTSELPRGGAGGKVKRVSSEVTSEKRFLRRAFVVNFRRLLEMQKVFAIIHEFIKSTAIAALTLVLASNVWELSYSVTFVAILFVIYGLHAAHYDTMDISDVRCLADLLVDDNAEISPGGRIIQNPNRLLKAMTLARTGRRRRKLLVIVGFSVLCLLVWSLVLSQWFGYLELSGIVADFMAGEFYATLLLVGTLMLLFHVTFEWLYWRETQCVMPFSVDGEPWDPQKHGVPRQYSWLGLPSMWLTSVEAYADLALWITQAKKCEGCAKISKIFPEEMAMLAMDASAGCQLRNALLHAKLYSAQKGCFLVRGAGKGQMRSLGKDFEEPEELGIDLLLFDSQRFEYLQPEDEHRPGQVHLLHHCATSGGGSECVSEARQKQRQI</sequence>
<keyword evidence="2" id="KW-0812">Transmembrane</keyword>
<dbReference type="Proteomes" id="UP000626109">
    <property type="component" value="Unassembled WGS sequence"/>
</dbReference>